<dbReference type="GO" id="GO:0005975">
    <property type="term" value="P:carbohydrate metabolic process"/>
    <property type="evidence" value="ECO:0007669"/>
    <property type="project" value="InterPro"/>
</dbReference>
<dbReference type="Gene3D" id="3.20.20.370">
    <property type="entry name" value="Glycoside hydrolase/deacetylase"/>
    <property type="match status" value="1"/>
</dbReference>
<dbReference type="InterPro" id="IPR011330">
    <property type="entry name" value="Glyco_hydro/deAcase_b/a-brl"/>
</dbReference>
<evidence type="ECO:0000256" key="2">
    <source>
        <dbReference type="ARBA" id="ARBA00010973"/>
    </source>
</evidence>
<evidence type="ECO:0000313" key="6">
    <source>
        <dbReference type="EMBL" id="TQV83339.1"/>
    </source>
</evidence>
<dbReference type="GO" id="GO:0016810">
    <property type="term" value="F:hydrolase activity, acting on carbon-nitrogen (but not peptide) bonds"/>
    <property type="evidence" value="ECO:0007669"/>
    <property type="project" value="InterPro"/>
</dbReference>
<dbReference type="RefSeq" id="WP_142894538.1">
    <property type="nucleotide sequence ID" value="NZ_ML660052.1"/>
</dbReference>
<sequence>MNAAIANPLQRPRATLSLDLDNLWCYQRSFGLETWRSYPSFLEIAVPRILDFLDRLNLKVTFFVIGRDASDPANLGLLSEIVVRGHEVGNHSFDHELALHLQSREEIEDEIRRAADAIETVTGQRPRGFRGPAFGLSQDLLEVLAGLGYDYDASTCPNSLGLLARLWHRSKASKIGSDEKVVGGLYGSLKDTGQSLRPYLWSLKDGALMEVPVTTLPILRLPFHGTYLNYLADFSPALARGYFMTALRLCKLRAVPPSFLLHASDFLGGDDSVPLTYLPGMKRSAEEKNQFMAETLQAYSRMFEVTPIGTFADELKQQQALPSFLPALGA</sequence>
<accession>A0A545U1H5</accession>
<comment type="caution">
    <text evidence="6">The sequence shown here is derived from an EMBL/GenBank/DDBJ whole genome shotgun (WGS) entry which is preliminary data.</text>
</comment>
<reference evidence="6 7" key="1">
    <citation type="submission" date="2019-06" db="EMBL/GenBank/DDBJ databases">
        <title>Whole genome sequence for Rhodospirillaceae sp. R148.</title>
        <authorList>
            <person name="Wang G."/>
        </authorList>
    </citation>
    <scope>NUCLEOTIDE SEQUENCE [LARGE SCALE GENOMIC DNA]</scope>
    <source>
        <strain evidence="6 7">R148</strain>
    </source>
</reference>
<evidence type="ECO:0000259" key="5">
    <source>
        <dbReference type="PROSITE" id="PS51677"/>
    </source>
</evidence>
<dbReference type="SUPFAM" id="SSF88713">
    <property type="entry name" value="Glycoside hydrolase/deacetylase"/>
    <property type="match status" value="1"/>
</dbReference>
<comment type="function">
    <text evidence="1">Is involved in generating a small heat-stable compound (Nod), an acylated oligomer of N-acetylglucosamine, that stimulates mitosis in various plant protoplasts.</text>
</comment>
<protein>
    <recommendedName>
        <fullName evidence="3">Chitooligosaccharide deacetylase</fullName>
    </recommendedName>
    <alternativeName>
        <fullName evidence="4">Nodulation protein B</fullName>
    </alternativeName>
</protein>
<dbReference type="PROSITE" id="PS51677">
    <property type="entry name" value="NODB"/>
    <property type="match status" value="1"/>
</dbReference>
<evidence type="ECO:0000256" key="4">
    <source>
        <dbReference type="ARBA" id="ARBA00032976"/>
    </source>
</evidence>
<dbReference type="Proteomes" id="UP000315252">
    <property type="component" value="Unassembled WGS sequence"/>
</dbReference>
<dbReference type="InterPro" id="IPR002509">
    <property type="entry name" value="NODB_dom"/>
</dbReference>
<keyword evidence="7" id="KW-1185">Reference proteome</keyword>
<dbReference type="CDD" id="cd10940">
    <property type="entry name" value="CE4_PuuE_HpPgdA_like_1"/>
    <property type="match status" value="1"/>
</dbReference>
<name>A0A545U1H5_9PROT</name>
<dbReference type="EMBL" id="VHSH01000001">
    <property type="protein sequence ID" value="TQV83339.1"/>
    <property type="molecule type" value="Genomic_DNA"/>
</dbReference>
<dbReference type="AlphaFoldDB" id="A0A545U1H5"/>
<proteinExistence type="inferred from homology"/>
<gene>
    <name evidence="6" type="ORF">FKG95_01700</name>
</gene>
<evidence type="ECO:0000256" key="3">
    <source>
        <dbReference type="ARBA" id="ARBA00020071"/>
    </source>
</evidence>
<dbReference type="Pfam" id="PF01522">
    <property type="entry name" value="Polysacc_deac_1"/>
    <property type="match status" value="1"/>
</dbReference>
<dbReference type="OrthoDB" id="9784220at2"/>
<dbReference type="PANTHER" id="PTHR47561">
    <property type="entry name" value="POLYSACCHARIDE DEACETYLASE FAMILY PROTEIN (AFU_ORTHOLOGUE AFUA_6G05030)"/>
    <property type="match status" value="1"/>
</dbReference>
<organism evidence="6 7">
    <name type="scientific">Denitrobaculum tricleocarpae</name>
    <dbReference type="NCBI Taxonomy" id="2591009"/>
    <lineage>
        <taxon>Bacteria</taxon>
        <taxon>Pseudomonadati</taxon>
        <taxon>Pseudomonadota</taxon>
        <taxon>Alphaproteobacteria</taxon>
        <taxon>Rhodospirillales</taxon>
        <taxon>Rhodospirillaceae</taxon>
        <taxon>Denitrobaculum</taxon>
    </lineage>
</organism>
<evidence type="ECO:0000313" key="7">
    <source>
        <dbReference type="Proteomes" id="UP000315252"/>
    </source>
</evidence>
<feature type="domain" description="NodB homology" evidence="5">
    <location>
        <begin position="28"/>
        <end position="167"/>
    </location>
</feature>
<comment type="similarity">
    <text evidence="2">Belongs to the polysaccharide deacetylase family.</text>
</comment>
<dbReference type="PANTHER" id="PTHR47561:SF1">
    <property type="entry name" value="POLYSACCHARIDE DEACETYLASE FAMILY PROTEIN (AFU_ORTHOLOGUE AFUA_6G05030)"/>
    <property type="match status" value="1"/>
</dbReference>
<evidence type="ECO:0000256" key="1">
    <source>
        <dbReference type="ARBA" id="ARBA00003236"/>
    </source>
</evidence>